<dbReference type="STRING" id="478744.SAMN05444359_12681"/>
<dbReference type="OrthoDB" id="708105at2"/>
<dbReference type="Proteomes" id="UP000199021">
    <property type="component" value="Unassembled WGS sequence"/>
</dbReference>
<feature type="region of interest" description="Disordered" evidence="1">
    <location>
        <begin position="133"/>
        <end position="171"/>
    </location>
</feature>
<dbReference type="AlphaFoldDB" id="A0A1H9M1J4"/>
<dbReference type="Pfam" id="PF06078">
    <property type="entry name" value="DUF937"/>
    <property type="match status" value="2"/>
</dbReference>
<organism evidence="2 3">
    <name type="scientific">Neolewinella agarilytica</name>
    <dbReference type="NCBI Taxonomy" id="478744"/>
    <lineage>
        <taxon>Bacteria</taxon>
        <taxon>Pseudomonadati</taxon>
        <taxon>Bacteroidota</taxon>
        <taxon>Saprospiria</taxon>
        <taxon>Saprospirales</taxon>
        <taxon>Lewinellaceae</taxon>
        <taxon>Neolewinella</taxon>
    </lineage>
</organism>
<accession>A0A1H9M1J4</accession>
<evidence type="ECO:0000313" key="2">
    <source>
        <dbReference type="EMBL" id="SER17550.1"/>
    </source>
</evidence>
<dbReference type="EMBL" id="FOFB01000026">
    <property type="protein sequence ID" value="SER17550.1"/>
    <property type="molecule type" value="Genomic_DNA"/>
</dbReference>
<sequence length="335" mass="33791">MDLSQILQQQLQQQLGGGLMDVLTQQTGADTKTTTKASSAILSTLMGALARNASTPDGAASLSNALERDHDGSILDIIGGLLKGGREAPGNGMPTGGGLLDLITGMAQGSGQQQSQRGGGGLLGGLLSTILQQGQSPQAQQPRQGGGLGGLLGGILGGGGQQTRQTNTGGGGLGSLLEGMMRQTKGNDGGGLGDLLGGLLGGKAVGNQDHIPPQFRKTFNGGGILKHVLGEQQEQTMKQVSETSGLSLDKVGPLMTTLAPILMGMLGKTKREQGLDAGGLSGALMEMAIKSQQNPSQSAPDLGLAGAIFDRDGDGSIIDDITGMGASMLGQYLRK</sequence>
<feature type="compositionally biased region" description="Gly residues" evidence="1">
    <location>
        <begin position="144"/>
        <end position="161"/>
    </location>
</feature>
<evidence type="ECO:0000256" key="1">
    <source>
        <dbReference type="SAM" id="MobiDB-lite"/>
    </source>
</evidence>
<feature type="compositionally biased region" description="Low complexity" evidence="1">
    <location>
        <begin position="133"/>
        <end position="143"/>
    </location>
</feature>
<dbReference type="InterPro" id="IPR009282">
    <property type="entry name" value="DUF937"/>
</dbReference>
<proteinExistence type="predicted"/>
<reference evidence="3" key="1">
    <citation type="submission" date="2016-10" db="EMBL/GenBank/DDBJ databases">
        <authorList>
            <person name="Varghese N."/>
            <person name="Submissions S."/>
        </authorList>
    </citation>
    <scope>NUCLEOTIDE SEQUENCE [LARGE SCALE GENOMIC DNA]</scope>
    <source>
        <strain evidence="3">DSM 24740</strain>
    </source>
</reference>
<name>A0A1H9M1J4_9BACT</name>
<evidence type="ECO:0000313" key="3">
    <source>
        <dbReference type="Proteomes" id="UP000199021"/>
    </source>
</evidence>
<dbReference type="RefSeq" id="WP_090171980.1">
    <property type="nucleotide sequence ID" value="NZ_FOFB01000026.1"/>
</dbReference>
<dbReference type="InParanoid" id="A0A1H9M1J4"/>
<gene>
    <name evidence="2" type="ORF">SAMN05444359_12681</name>
</gene>
<keyword evidence="3" id="KW-1185">Reference proteome</keyword>
<evidence type="ECO:0008006" key="4">
    <source>
        <dbReference type="Google" id="ProtNLM"/>
    </source>
</evidence>
<protein>
    <recommendedName>
        <fullName evidence="4">DUF937 domain-containing protein</fullName>
    </recommendedName>
</protein>